<keyword evidence="1 4" id="KW-0378">Hydrolase</keyword>
<name>A0AAV3SD13_HALDO</name>
<dbReference type="PROSITE" id="PS50263">
    <property type="entry name" value="CN_HYDROLASE"/>
    <property type="match status" value="1"/>
</dbReference>
<dbReference type="GeneID" id="71764106"/>
<dbReference type="KEGG" id="hdo:MUK72_19620"/>
<dbReference type="InterPro" id="IPR003010">
    <property type="entry name" value="C-N_Hydrolase"/>
</dbReference>
<feature type="domain" description="CN hydrolase" evidence="2">
    <location>
        <begin position="1"/>
        <end position="242"/>
    </location>
</feature>
<geneLocation type="plasmid" evidence="4 5">
    <name>unnamed4</name>
</geneLocation>
<keyword evidence="4" id="KW-0614">Plasmid</keyword>
<protein>
    <submittedName>
        <fullName evidence="4">Carbon-nitrogen hydrolase family protein</fullName>
    </submittedName>
</protein>
<evidence type="ECO:0000313" key="4">
    <source>
        <dbReference type="EMBL" id="UOO97357.1"/>
    </source>
</evidence>
<organism evidence="3 6">
    <name type="scientific">Halococcus dombrowskii</name>
    <dbReference type="NCBI Taxonomy" id="179637"/>
    <lineage>
        <taxon>Archaea</taxon>
        <taxon>Methanobacteriati</taxon>
        <taxon>Methanobacteriota</taxon>
        <taxon>Stenosarchaea group</taxon>
        <taxon>Halobacteria</taxon>
        <taxon>Halobacteriales</taxon>
        <taxon>Halococcaceae</taxon>
        <taxon>Halococcus</taxon>
    </lineage>
</organism>
<evidence type="ECO:0000313" key="3">
    <source>
        <dbReference type="EMBL" id="GAA0453501.1"/>
    </source>
</evidence>
<reference evidence="3" key="1">
    <citation type="journal article" date="2014" name="Int. J. Syst. Evol. Microbiol.">
        <title>Complete genome sequence of Corynebacterium casei LMG S-19264T (=DSM 44701T), isolated from a smear-ripened cheese.</title>
        <authorList>
            <consortium name="US DOE Joint Genome Institute (JGI-PGF)"/>
            <person name="Walter F."/>
            <person name="Albersmeier A."/>
            <person name="Kalinowski J."/>
            <person name="Ruckert C."/>
        </authorList>
    </citation>
    <scope>NUCLEOTIDE SEQUENCE</scope>
    <source>
        <strain evidence="3">JCM 12289</strain>
    </source>
</reference>
<evidence type="ECO:0000259" key="2">
    <source>
        <dbReference type="PROSITE" id="PS50263"/>
    </source>
</evidence>
<dbReference type="Gene3D" id="3.60.110.10">
    <property type="entry name" value="Carbon-nitrogen hydrolase"/>
    <property type="match status" value="1"/>
</dbReference>
<dbReference type="AlphaFoldDB" id="A0AAV3SD13"/>
<dbReference type="Pfam" id="PF00795">
    <property type="entry name" value="CN_hydrolase"/>
    <property type="match status" value="1"/>
</dbReference>
<dbReference type="CDD" id="cd07197">
    <property type="entry name" value="nitrilase"/>
    <property type="match status" value="1"/>
</dbReference>
<evidence type="ECO:0000313" key="6">
    <source>
        <dbReference type="Proteomes" id="UP001500962"/>
    </source>
</evidence>
<dbReference type="EMBL" id="CP095009">
    <property type="protein sequence ID" value="UOO97357.1"/>
    <property type="molecule type" value="Genomic_DNA"/>
</dbReference>
<proteinExistence type="predicted"/>
<dbReference type="RefSeq" id="WP_152415497.1">
    <property type="nucleotide sequence ID" value="NZ_BAAADN010000010.1"/>
</dbReference>
<dbReference type="SUPFAM" id="SSF56317">
    <property type="entry name" value="Carbon-nitrogen hydrolase"/>
    <property type="match status" value="1"/>
</dbReference>
<gene>
    <name evidence="3" type="ORF">GCM10008985_06570</name>
    <name evidence="4" type="ORF">MUK72_19620</name>
</gene>
<evidence type="ECO:0000313" key="5">
    <source>
        <dbReference type="Proteomes" id="UP000830542"/>
    </source>
</evidence>
<keyword evidence="5" id="KW-1185">Reference proteome</keyword>
<dbReference type="PANTHER" id="PTHR43674:SF2">
    <property type="entry name" value="BETA-UREIDOPROPIONASE"/>
    <property type="match status" value="1"/>
</dbReference>
<dbReference type="InterPro" id="IPR036526">
    <property type="entry name" value="C-N_Hydrolase_sf"/>
</dbReference>
<reference evidence="3" key="3">
    <citation type="submission" date="2023-12" db="EMBL/GenBank/DDBJ databases">
        <authorList>
            <person name="Sun Q."/>
            <person name="Inoue M."/>
        </authorList>
    </citation>
    <scope>NUCLEOTIDE SEQUENCE</scope>
    <source>
        <strain evidence="3">JCM 12289</strain>
    </source>
</reference>
<dbReference type="Proteomes" id="UP001500962">
    <property type="component" value="Unassembled WGS sequence"/>
</dbReference>
<dbReference type="PANTHER" id="PTHR43674">
    <property type="entry name" value="NITRILASE C965.09-RELATED"/>
    <property type="match status" value="1"/>
</dbReference>
<dbReference type="GO" id="GO:0016811">
    <property type="term" value="F:hydrolase activity, acting on carbon-nitrogen (but not peptide) bonds, in linear amides"/>
    <property type="evidence" value="ECO:0007669"/>
    <property type="project" value="TreeGrafter"/>
</dbReference>
<dbReference type="Proteomes" id="UP000830542">
    <property type="component" value="Plasmid unnamed4"/>
</dbReference>
<reference evidence="4" key="2">
    <citation type="submission" date="2022-04" db="EMBL/GenBank/DDBJ databases">
        <title>Sequencing and genomic assembly of Halococcus dombrowskii.</title>
        <authorList>
            <person name="Lim S.W."/>
            <person name="MacLea K.S."/>
        </authorList>
    </citation>
    <scope>NUCLEOTIDE SEQUENCE</scope>
    <source>
        <strain evidence="4">H4</strain>
        <plasmid evidence="4">unnamed4</plasmid>
    </source>
</reference>
<accession>A0AAV3SD13</accession>
<evidence type="ECO:0000256" key="1">
    <source>
        <dbReference type="ARBA" id="ARBA00022801"/>
    </source>
</evidence>
<dbReference type="InterPro" id="IPR050345">
    <property type="entry name" value="Aliph_Amidase/BUP"/>
</dbReference>
<dbReference type="EMBL" id="BAAADN010000010">
    <property type="protein sequence ID" value="GAA0453501.1"/>
    <property type="molecule type" value="Genomic_DNA"/>
</dbReference>
<sequence>MRLTVCELPEDRSAFERAWNDLVDHVAAEESDLVLLPEMPFAQWLPASPDDDSAAWQQAVTAHDEWITCLDEFAPATVLLSRPTIRHDRRLNEGLMWTPADGIETTHEKRYLPEEPGFWEASWYDSGRREFTPVKCAGALTGFLICTDLWAAEKARSYGQSGAHLIANPRATEACTLEKWRAGGQAMSVVSGSFVASSNRVTIEDDQSDVIFGGEGWIVDPDGTMIARTSQGQPFVTIDVDLDVAERAKETYPRPAFL</sequence>